<keyword evidence="3" id="KW-1185">Reference proteome</keyword>
<protein>
    <submittedName>
        <fullName evidence="2">SlyX protein</fullName>
    </submittedName>
</protein>
<dbReference type="Proteomes" id="UP001320119">
    <property type="component" value="Chromosome"/>
</dbReference>
<reference evidence="2 3" key="1">
    <citation type="journal article" date="2022" name="IScience">
        <title>An ultrasensitive nanofiber-based assay for enzymatic hydrolysis and deep-sea microbial degradation of cellulose.</title>
        <authorList>
            <person name="Tsudome M."/>
            <person name="Tachioka M."/>
            <person name="Miyazaki M."/>
            <person name="Uchimura K."/>
            <person name="Tsuda M."/>
            <person name="Takaki Y."/>
            <person name="Deguchi S."/>
        </authorList>
    </citation>
    <scope>NUCLEOTIDE SEQUENCE [LARGE SCALE GENOMIC DNA]</scope>
    <source>
        <strain evidence="2 3">GE09</strain>
    </source>
</reference>
<dbReference type="InterPro" id="IPR007236">
    <property type="entry name" value="SlyX"/>
</dbReference>
<dbReference type="PANTHER" id="PTHR36508:SF1">
    <property type="entry name" value="PROTEIN SLYX"/>
    <property type="match status" value="1"/>
</dbReference>
<evidence type="ECO:0000256" key="1">
    <source>
        <dbReference type="SAM" id="Coils"/>
    </source>
</evidence>
<keyword evidence="1" id="KW-0175">Coiled coil</keyword>
<sequence length="69" mass="8068">MNNDIVELQQRLAFQEDAIAKLSDHIALQDRDLLEAKQHIQILREKFLELSDEFEQIAPANGNERPPHY</sequence>
<dbReference type="Pfam" id="PF04102">
    <property type="entry name" value="SlyX"/>
    <property type="match status" value="1"/>
</dbReference>
<evidence type="ECO:0000313" key="3">
    <source>
        <dbReference type="Proteomes" id="UP001320119"/>
    </source>
</evidence>
<dbReference type="EMBL" id="AP023086">
    <property type="protein sequence ID" value="BCD96778.1"/>
    <property type="molecule type" value="Genomic_DNA"/>
</dbReference>
<dbReference type="PANTHER" id="PTHR36508">
    <property type="entry name" value="PROTEIN SLYX"/>
    <property type="match status" value="1"/>
</dbReference>
<accession>A0AAN1WFT4</accession>
<gene>
    <name evidence="2" type="ORF">MARGE09_P0978</name>
</gene>
<dbReference type="AlphaFoldDB" id="A0AAN1WFT4"/>
<dbReference type="RefSeq" id="WP_236986263.1">
    <property type="nucleotide sequence ID" value="NZ_AP023086.1"/>
</dbReference>
<dbReference type="KEGG" id="marq:MARGE09_P0978"/>
<evidence type="ECO:0000313" key="2">
    <source>
        <dbReference type="EMBL" id="BCD96778.1"/>
    </source>
</evidence>
<dbReference type="Gene3D" id="1.20.5.300">
    <property type="match status" value="1"/>
</dbReference>
<name>A0AAN1WFT4_9GAMM</name>
<proteinExistence type="predicted"/>
<feature type="coiled-coil region" evidence="1">
    <location>
        <begin position="5"/>
        <end position="53"/>
    </location>
</feature>
<organism evidence="2 3">
    <name type="scientific">Marinagarivorans cellulosilyticus</name>
    <dbReference type="NCBI Taxonomy" id="2721545"/>
    <lineage>
        <taxon>Bacteria</taxon>
        <taxon>Pseudomonadati</taxon>
        <taxon>Pseudomonadota</taxon>
        <taxon>Gammaproteobacteria</taxon>
        <taxon>Cellvibrionales</taxon>
        <taxon>Cellvibrionaceae</taxon>
        <taxon>Marinagarivorans</taxon>
    </lineage>
</organism>